<keyword evidence="2" id="KW-0378">Hydrolase</keyword>
<evidence type="ECO:0000256" key="3">
    <source>
        <dbReference type="SAM" id="MobiDB-lite"/>
    </source>
</evidence>
<dbReference type="PANTHER" id="PTHR43343:SF3">
    <property type="entry name" value="PROTEASE DO-LIKE 8, CHLOROPLASTIC"/>
    <property type="match status" value="1"/>
</dbReference>
<dbReference type="InterPro" id="IPR001478">
    <property type="entry name" value="PDZ"/>
</dbReference>
<feature type="compositionally biased region" description="Basic and acidic residues" evidence="3">
    <location>
        <begin position="36"/>
        <end position="49"/>
    </location>
</feature>
<proteinExistence type="predicted"/>
<dbReference type="InterPro" id="IPR001940">
    <property type="entry name" value="Peptidase_S1C"/>
</dbReference>
<dbReference type="OrthoDB" id="73775at2"/>
<feature type="transmembrane region" description="Helical" evidence="4">
    <location>
        <begin position="159"/>
        <end position="181"/>
    </location>
</feature>
<feature type="region of interest" description="Disordered" evidence="3">
    <location>
        <begin position="1"/>
        <end position="105"/>
    </location>
</feature>
<dbReference type="Gene3D" id="2.30.42.10">
    <property type="match status" value="1"/>
</dbReference>
<dbReference type="GO" id="GO:0006508">
    <property type="term" value="P:proteolysis"/>
    <property type="evidence" value="ECO:0007669"/>
    <property type="project" value="UniProtKB-KW"/>
</dbReference>
<dbReference type="Gene3D" id="2.40.10.120">
    <property type="match status" value="1"/>
</dbReference>
<dbReference type="EMBL" id="FNKK01000002">
    <property type="protein sequence ID" value="SDQ45178.1"/>
    <property type="molecule type" value="Genomic_DNA"/>
</dbReference>
<dbReference type="AlphaFoldDB" id="A0A1H1AZN2"/>
<dbReference type="PROSITE" id="PS50106">
    <property type="entry name" value="PDZ"/>
    <property type="match status" value="1"/>
</dbReference>
<gene>
    <name evidence="6" type="ORF">SAMN04489764_0729</name>
</gene>
<evidence type="ECO:0000313" key="7">
    <source>
        <dbReference type="Proteomes" id="UP000217103"/>
    </source>
</evidence>
<protein>
    <submittedName>
        <fullName evidence="6">Putative serine protease PepD</fullName>
    </submittedName>
</protein>
<dbReference type="RefSeq" id="WP_093257716.1">
    <property type="nucleotide sequence ID" value="NZ_FNKK01000002.1"/>
</dbReference>
<keyword evidence="4" id="KW-0472">Membrane</keyword>
<keyword evidence="1 6" id="KW-0645">Protease</keyword>
<dbReference type="Pfam" id="PF13365">
    <property type="entry name" value="Trypsin_2"/>
    <property type="match status" value="1"/>
</dbReference>
<dbReference type="PRINTS" id="PR00834">
    <property type="entry name" value="PROTEASES2C"/>
</dbReference>
<name>A0A1H1AZN2_9ACTN</name>
<keyword evidence="7" id="KW-1185">Reference proteome</keyword>
<dbReference type="SMART" id="SM00228">
    <property type="entry name" value="PDZ"/>
    <property type="match status" value="1"/>
</dbReference>
<organism evidence="6 7">
    <name type="scientific">Thermostaphylospora chromogena</name>
    <dbReference type="NCBI Taxonomy" id="35622"/>
    <lineage>
        <taxon>Bacteria</taxon>
        <taxon>Bacillati</taxon>
        <taxon>Actinomycetota</taxon>
        <taxon>Actinomycetes</taxon>
        <taxon>Streptosporangiales</taxon>
        <taxon>Thermomonosporaceae</taxon>
        <taxon>Thermostaphylospora</taxon>
    </lineage>
</organism>
<accession>A0A1H1AZN2</accession>
<evidence type="ECO:0000259" key="5">
    <source>
        <dbReference type="PROSITE" id="PS50106"/>
    </source>
</evidence>
<dbReference type="SUPFAM" id="SSF50156">
    <property type="entry name" value="PDZ domain-like"/>
    <property type="match status" value="1"/>
</dbReference>
<keyword evidence="4" id="KW-0812">Transmembrane</keyword>
<dbReference type="Proteomes" id="UP000217103">
    <property type="component" value="Unassembled WGS sequence"/>
</dbReference>
<dbReference type="Pfam" id="PF13180">
    <property type="entry name" value="PDZ_2"/>
    <property type="match status" value="1"/>
</dbReference>
<evidence type="ECO:0000256" key="1">
    <source>
        <dbReference type="ARBA" id="ARBA00022670"/>
    </source>
</evidence>
<dbReference type="InterPro" id="IPR009003">
    <property type="entry name" value="Peptidase_S1_PA"/>
</dbReference>
<evidence type="ECO:0000313" key="6">
    <source>
        <dbReference type="EMBL" id="SDQ45178.1"/>
    </source>
</evidence>
<keyword evidence="4" id="KW-1133">Transmembrane helix</keyword>
<evidence type="ECO:0000256" key="4">
    <source>
        <dbReference type="SAM" id="Phobius"/>
    </source>
</evidence>
<feature type="domain" description="PDZ" evidence="5">
    <location>
        <begin position="427"/>
        <end position="504"/>
    </location>
</feature>
<dbReference type="InterPro" id="IPR036034">
    <property type="entry name" value="PDZ_sf"/>
</dbReference>
<dbReference type="STRING" id="35622.SAMN04489764_0729"/>
<dbReference type="GO" id="GO:0004252">
    <property type="term" value="F:serine-type endopeptidase activity"/>
    <property type="evidence" value="ECO:0007669"/>
    <property type="project" value="InterPro"/>
</dbReference>
<feature type="compositionally biased region" description="Basic and acidic residues" evidence="3">
    <location>
        <begin position="61"/>
        <end position="84"/>
    </location>
</feature>
<reference evidence="6 7" key="1">
    <citation type="submission" date="2016-10" db="EMBL/GenBank/DDBJ databases">
        <authorList>
            <person name="de Groot N.N."/>
        </authorList>
    </citation>
    <scope>NUCLEOTIDE SEQUENCE [LARGE SCALE GENOMIC DNA]</scope>
    <source>
        <strain evidence="6 7">DSM 43794</strain>
    </source>
</reference>
<dbReference type="SUPFAM" id="SSF50494">
    <property type="entry name" value="Trypsin-like serine proteases"/>
    <property type="match status" value="1"/>
</dbReference>
<evidence type="ECO:0000256" key="2">
    <source>
        <dbReference type="ARBA" id="ARBA00022801"/>
    </source>
</evidence>
<sequence>MTDEMRTGSEWEGEGRRPSDYPGSGESPFARSGFRPVDESVSQDHDHGRGGNGEDASEAASHQEGDRGPVDHGEERREPDREEGGPYAAGRSAPGFGDVPSSGEAVSRPVTVMPMYGPTPPPPTRALGLGPDWAPPPVPGSGGGVGAGGNRRVPRLSTLVVLGMVIALVASVVSSVGTYLLTRPDDSGTDPSYSLETAPLNRVERAPDSVAGVAARVLPSVVSLDVQGARAAGTGSGFLIKGGYIVTNNHVVAAAVQGGEIRIQYNNRKTSIGRIVGRDPGSDLAVVKPDDDYGMPQIPLGNSDEVQVGDPVIAIGSPLGLSGTVTTGIVSSLNRPVIAGGESGAMDTSYINAIQTDAAINPGNSGGPLVNSAGQVIGVNSAIATLSESMTDQGGSIGLGFAIPVNHVRRVVEEIINTGSAKTSRIGIRIDVTYTGEGVRIASEAEQGLSPVEEGGPADKAGLKPGDIILEVDGTAVQNSQELIVLIRSKAPGDRIQVRFQRGGQELTTTVEVAASSVPVPQPS</sequence>
<feature type="compositionally biased region" description="Basic and acidic residues" evidence="3">
    <location>
        <begin position="1"/>
        <end position="19"/>
    </location>
</feature>
<dbReference type="InterPro" id="IPR051201">
    <property type="entry name" value="Chloro_Bact_Ser_Proteases"/>
</dbReference>
<dbReference type="PANTHER" id="PTHR43343">
    <property type="entry name" value="PEPTIDASE S12"/>
    <property type="match status" value="1"/>
</dbReference>